<feature type="domain" description="TFIIS central" evidence="10">
    <location>
        <begin position="292"/>
        <end position="422"/>
    </location>
</feature>
<dbReference type="GO" id="GO:0031440">
    <property type="term" value="P:regulation of mRNA 3'-end processing"/>
    <property type="evidence" value="ECO:0007669"/>
    <property type="project" value="TreeGrafter"/>
</dbReference>
<evidence type="ECO:0000256" key="4">
    <source>
        <dbReference type="ARBA" id="ARBA00022723"/>
    </source>
</evidence>
<dbReference type="EMBL" id="CVMT01000001">
    <property type="protein sequence ID" value="CRG84507.1"/>
    <property type="molecule type" value="Genomic_DNA"/>
</dbReference>
<comment type="similarity">
    <text evidence="2">Belongs to the BYE1 family.</text>
</comment>
<dbReference type="InterPro" id="IPR019787">
    <property type="entry name" value="Znf_PHD-finger"/>
</dbReference>
<accession>A0A0U1LN46</accession>
<reference evidence="11 12" key="1">
    <citation type="submission" date="2015-04" db="EMBL/GenBank/DDBJ databases">
        <authorList>
            <person name="Syromyatnikov M.Y."/>
            <person name="Popov V.N."/>
        </authorList>
    </citation>
    <scope>NUCLEOTIDE SEQUENCE [LARGE SCALE GENOMIC DNA]</scope>
    <source>
        <strain evidence="11">WF-38-12</strain>
    </source>
</reference>
<dbReference type="GO" id="GO:0031564">
    <property type="term" value="P:transcription antitermination"/>
    <property type="evidence" value="ECO:0007669"/>
    <property type="project" value="TreeGrafter"/>
</dbReference>
<dbReference type="SUPFAM" id="SSF46942">
    <property type="entry name" value="Elongation factor TFIIS domain 2"/>
    <property type="match status" value="1"/>
</dbReference>
<comment type="function">
    <text evidence="1">Negative regulator of transcription elongation.</text>
</comment>
<dbReference type="PROSITE" id="PS01359">
    <property type="entry name" value="ZF_PHD_1"/>
    <property type="match status" value="1"/>
</dbReference>
<feature type="region of interest" description="Disordered" evidence="8">
    <location>
        <begin position="121"/>
        <end position="278"/>
    </location>
</feature>
<feature type="region of interest" description="Disordered" evidence="8">
    <location>
        <begin position="451"/>
        <end position="529"/>
    </location>
</feature>
<dbReference type="InterPro" id="IPR003618">
    <property type="entry name" value="TFIIS_cen_dom"/>
</dbReference>
<dbReference type="Proteomes" id="UP000054383">
    <property type="component" value="Unassembled WGS sequence"/>
</dbReference>
<evidence type="ECO:0000256" key="8">
    <source>
        <dbReference type="SAM" id="MobiDB-lite"/>
    </source>
</evidence>
<feature type="compositionally biased region" description="Polar residues" evidence="8">
    <location>
        <begin position="261"/>
        <end position="271"/>
    </location>
</feature>
<evidence type="ECO:0000313" key="12">
    <source>
        <dbReference type="Proteomes" id="UP000054383"/>
    </source>
</evidence>
<keyword evidence="6" id="KW-0862">Zinc</keyword>
<feature type="compositionally biased region" description="Basic residues" evidence="8">
    <location>
        <begin position="144"/>
        <end position="157"/>
    </location>
</feature>
<evidence type="ECO:0000256" key="7">
    <source>
        <dbReference type="PROSITE-ProRule" id="PRU00146"/>
    </source>
</evidence>
<dbReference type="PROSITE" id="PS51321">
    <property type="entry name" value="TFIIS_CENTRAL"/>
    <property type="match status" value="1"/>
</dbReference>
<dbReference type="InterPro" id="IPR001965">
    <property type="entry name" value="Znf_PHD"/>
</dbReference>
<dbReference type="FunFam" id="3.30.40.10:FF:000560">
    <property type="entry name" value="Putative PHD finger domain protein"/>
    <property type="match status" value="1"/>
</dbReference>
<dbReference type="InterPro" id="IPR013083">
    <property type="entry name" value="Znf_RING/FYVE/PHD"/>
</dbReference>
<evidence type="ECO:0000256" key="6">
    <source>
        <dbReference type="ARBA" id="ARBA00022833"/>
    </source>
</evidence>
<dbReference type="SMART" id="SM00249">
    <property type="entry name" value="PHD"/>
    <property type="match status" value="1"/>
</dbReference>
<keyword evidence="4" id="KW-0479">Metal-binding</keyword>
<dbReference type="PROSITE" id="PS50016">
    <property type="entry name" value="ZF_PHD_2"/>
    <property type="match status" value="1"/>
</dbReference>
<keyword evidence="12" id="KW-1185">Reference proteome</keyword>
<proteinExistence type="inferred from homology"/>
<feature type="compositionally biased region" description="Basic and acidic residues" evidence="8">
    <location>
        <begin position="476"/>
        <end position="488"/>
    </location>
</feature>
<evidence type="ECO:0000259" key="9">
    <source>
        <dbReference type="PROSITE" id="PS50016"/>
    </source>
</evidence>
<feature type="compositionally biased region" description="Low complexity" evidence="8">
    <location>
        <begin position="783"/>
        <end position="798"/>
    </location>
</feature>
<dbReference type="GO" id="GO:0001139">
    <property type="term" value="F:RNA polymerase II complex recruiting activity"/>
    <property type="evidence" value="ECO:0007669"/>
    <property type="project" value="TreeGrafter"/>
</dbReference>
<gene>
    <name evidence="11" type="ORF">PISL3812_01787</name>
</gene>
<evidence type="ECO:0000313" key="11">
    <source>
        <dbReference type="EMBL" id="CRG84507.1"/>
    </source>
</evidence>
<dbReference type="SUPFAM" id="SSF57903">
    <property type="entry name" value="FYVE/PHD zinc finger"/>
    <property type="match status" value="1"/>
</dbReference>
<dbReference type="CDD" id="cd15550">
    <property type="entry name" value="PHD_MLL5"/>
    <property type="match status" value="1"/>
</dbReference>
<dbReference type="AlphaFoldDB" id="A0A0U1LN46"/>
<dbReference type="Gene3D" id="3.30.40.10">
    <property type="entry name" value="Zinc/RING finger domain, C3HC4 (zinc finger)"/>
    <property type="match status" value="1"/>
</dbReference>
<feature type="compositionally biased region" description="Basic and acidic residues" evidence="8">
    <location>
        <begin position="121"/>
        <end position="143"/>
    </location>
</feature>
<evidence type="ECO:0000256" key="3">
    <source>
        <dbReference type="ARBA" id="ARBA00021616"/>
    </source>
</evidence>
<dbReference type="OrthoDB" id="79252at2759"/>
<name>A0A0U1LN46_TALIS</name>
<keyword evidence="5 7" id="KW-0863">Zinc-finger</keyword>
<dbReference type="InterPro" id="IPR012921">
    <property type="entry name" value="SPOC_C"/>
</dbReference>
<feature type="domain" description="PHD-type" evidence="9">
    <location>
        <begin position="58"/>
        <end position="112"/>
    </location>
</feature>
<dbReference type="InterPro" id="IPR036575">
    <property type="entry name" value="TFIIS_cen_dom_sf"/>
</dbReference>
<dbReference type="Gene3D" id="1.10.472.30">
    <property type="entry name" value="Transcription elongation factor S-II, central domain"/>
    <property type="match status" value="1"/>
</dbReference>
<dbReference type="InterPro" id="IPR019786">
    <property type="entry name" value="Zinc_finger_PHD-type_CS"/>
</dbReference>
<feature type="region of interest" description="Disordered" evidence="8">
    <location>
        <begin position="1"/>
        <end position="56"/>
    </location>
</feature>
<evidence type="ECO:0000256" key="1">
    <source>
        <dbReference type="ARBA" id="ARBA00002311"/>
    </source>
</evidence>
<dbReference type="Pfam" id="PF00628">
    <property type="entry name" value="PHD"/>
    <property type="match status" value="1"/>
</dbReference>
<dbReference type="GO" id="GO:0005634">
    <property type="term" value="C:nucleus"/>
    <property type="evidence" value="ECO:0007669"/>
    <property type="project" value="TreeGrafter"/>
</dbReference>
<dbReference type="Pfam" id="PF07744">
    <property type="entry name" value="SPOC"/>
    <property type="match status" value="1"/>
</dbReference>
<organism evidence="11 12">
    <name type="scientific">Talaromyces islandicus</name>
    <name type="common">Penicillium islandicum</name>
    <dbReference type="NCBI Taxonomy" id="28573"/>
    <lineage>
        <taxon>Eukaryota</taxon>
        <taxon>Fungi</taxon>
        <taxon>Dikarya</taxon>
        <taxon>Ascomycota</taxon>
        <taxon>Pezizomycotina</taxon>
        <taxon>Eurotiomycetes</taxon>
        <taxon>Eurotiomycetidae</taxon>
        <taxon>Eurotiales</taxon>
        <taxon>Trichocomaceae</taxon>
        <taxon>Talaromyces</taxon>
        <taxon>Talaromyces sect. Islandici</taxon>
    </lineage>
</organism>
<dbReference type="GO" id="GO:0006368">
    <property type="term" value="P:transcription elongation by RNA polymerase II"/>
    <property type="evidence" value="ECO:0007669"/>
    <property type="project" value="TreeGrafter"/>
</dbReference>
<dbReference type="OMA" id="AWISCET"/>
<evidence type="ECO:0000256" key="2">
    <source>
        <dbReference type="ARBA" id="ARBA00011050"/>
    </source>
</evidence>
<feature type="compositionally biased region" description="Polar residues" evidence="8">
    <location>
        <begin position="724"/>
        <end position="734"/>
    </location>
</feature>
<dbReference type="SMART" id="SM00510">
    <property type="entry name" value="TFS2M"/>
    <property type="match status" value="1"/>
</dbReference>
<sequence>MADEPRRSGRATKGQHKNLELVQDMPSKKSKTKGQGKDRSSKQSTEPTPAPSEEEEEFIRCICGKYEEEEDIERDMICCDSCSAWQHNDCMGLSFEKGAAPDEYYCEKCKPEDHKVLLEKMSRGEKPWEEVAQRRQQEIEEKKAAKRKKGKKGKRGGARPSDVKSQQSAPSTPAPGPTSPTPTKENSVTATSQTATEHQTSPAPALVSAADESKPPSTQKRKFEEPSASDAGPKSKQQKLSEPNKLVEKAKKSSPAHSRKTSSAEPNSRKASVTEKLPVDLVEKPEDIDSEPRKKVAIHLVNLFLDQVAVAQKQGAYKLPADKQAEDVARPLGLAIEHAMYMNICGGSGDPNDTYRNQLRTIMFNVKKNPVLRNCLLTGTLAPTILATMSSQDMASEEQQQKDAEIKREAEKQHIIMQEQGPRIRRTHKGEEVIEGDGQAGTSESIFSSTAVHRAAAEVENASPHSPSGPGSVKPRSHESNVDQDRKFAGGKGSGPNGSHSPGMTNQDHMFPEVSPQLHQPPPPGGRVQADEEIDELLKDEGTESPPYSPKDFHGSDVWRGRISMNSLADFGSTAKHVGGADLSAKIPWSQLMPPNLVVDGRISIELASKYLCGLRFSNSTDVSVVAIPAPDSASERAEFGKLFNYFTDRQRYGVVGQHPIAAVKDTYLIPIEAGASQKPEFLQLLENNSIEDPTPDQMFLVVFVVKSDDHPPSEKPTPYHESPLNSTPFTQHHPQYASPSPALRQASQAPTPMNAAAPESSIGNTGSLHHPLPQQGHGNAYPPLQQQQAHAQPHSPQVPLTGAAAAAYVLGPQAKSPAIVELLQKAPSADVAQLNIVREIISKNPSAANDYASLMNAIQQYTSPGQQNGQPGPRA</sequence>
<dbReference type="PANTHER" id="PTHR11477">
    <property type="entry name" value="TRANSCRIPTION FACTOR S-II ZINC FINGER DOMAIN-CONTAINING PROTEIN"/>
    <property type="match status" value="1"/>
</dbReference>
<evidence type="ECO:0000256" key="5">
    <source>
        <dbReference type="ARBA" id="ARBA00022771"/>
    </source>
</evidence>
<protein>
    <recommendedName>
        <fullName evidence="3">Transcription factor BYE1</fullName>
    </recommendedName>
</protein>
<dbReference type="GO" id="GO:0000977">
    <property type="term" value="F:RNA polymerase II transcription regulatory region sequence-specific DNA binding"/>
    <property type="evidence" value="ECO:0007669"/>
    <property type="project" value="TreeGrafter"/>
</dbReference>
<dbReference type="GO" id="GO:0006362">
    <property type="term" value="P:transcription elongation by RNA polymerase I"/>
    <property type="evidence" value="ECO:0007669"/>
    <property type="project" value="TreeGrafter"/>
</dbReference>
<feature type="region of interest" description="Disordered" evidence="8">
    <location>
        <begin position="711"/>
        <end position="798"/>
    </location>
</feature>
<dbReference type="GO" id="GO:0008270">
    <property type="term" value="F:zinc ion binding"/>
    <property type="evidence" value="ECO:0007669"/>
    <property type="project" value="UniProtKB-KW"/>
</dbReference>
<dbReference type="PANTHER" id="PTHR11477:SF11">
    <property type="entry name" value="TRANSCRIPTION FACTOR BYE1"/>
    <property type="match status" value="1"/>
</dbReference>
<evidence type="ECO:0000259" key="10">
    <source>
        <dbReference type="PROSITE" id="PS51321"/>
    </source>
</evidence>
<dbReference type="Pfam" id="PF07500">
    <property type="entry name" value="TFIIS_M"/>
    <property type="match status" value="1"/>
</dbReference>
<dbReference type="CDD" id="cd21538">
    <property type="entry name" value="SPOC_TFIIS"/>
    <property type="match status" value="1"/>
</dbReference>
<dbReference type="InterPro" id="IPR011011">
    <property type="entry name" value="Znf_FYVE_PHD"/>
</dbReference>
<dbReference type="Pfam" id="PF23257">
    <property type="entry name" value="DUF7071"/>
    <property type="match status" value="1"/>
</dbReference>
<dbReference type="STRING" id="28573.A0A0U1LN46"/>
<dbReference type="InterPro" id="IPR055499">
    <property type="entry name" value="DUF7071"/>
</dbReference>
<feature type="compositionally biased region" description="Polar residues" evidence="8">
    <location>
        <begin position="497"/>
        <end position="508"/>
    </location>
</feature>
<feature type="compositionally biased region" description="Polar residues" evidence="8">
    <location>
        <begin position="184"/>
        <end position="202"/>
    </location>
</feature>